<dbReference type="CDD" id="cd07249">
    <property type="entry name" value="MMCE"/>
    <property type="match status" value="1"/>
</dbReference>
<dbReference type="EMBL" id="VBOX01000021">
    <property type="protein sequence ID" value="TMQ65355.1"/>
    <property type="molecule type" value="Genomic_DNA"/>
</dbReference>
<dbReference type="GO" id="GO:0004493">
    <property type="term" value="F:methylmalonyl-CoA epimerase activity"/>
    <property type="evidence" value="ECO:0007669"/>
    <property type="project" value="UniProtKB-EC"/>
</dbReference>
<dbReference type="PANTHER" id="PTHR43048:SF3">
    <property type="entry name" value="METHYLMALONYL-COA EPIMERASE, MITOCHONDRIAL"/>
    <property type="match status" value="1"/>
</dbReference>
<keyword evidence="2" id="KW-0479">Metal-binding</keyword>
<accession>A0A538SR84</accession>
<dbReference type="PROSITE" id="PS51819">
    <property type="entry name" value="VOC"/>
    <property type="match status" value="1"/>
</dbReference>
<comment type="caution">
    <text evidence="4">The sequence shown here is derived from an EMBL/GenBank/DDBJ whole genome shotgun (WGS) entry which is preliminary data.</text>
</comment>
<reference evidence="6 7" key="1">
    <citation type="journal article" date="2019" name="Nat. Microbiol.">
        <title>Mediterranean grassland soil C-N compound turnover is dependent on rainfall and depth, and is mediated by genomically divergent microorganisms.</title>
        <authorList>
            <person name="Diamond S."/>
            <person name="Andeer P.F."/>
            <person name="Li Z."/>
            <person name="Crits-Christoph A."/>
            <person name="Burstein D."/>
            <person name="Anantharaman K."/>
            <person name="Lane K.R."/>
            <person name="Thomas B.C."/>
            <person name="Pan C."/>
            <person name="Northen T.R."/>
            <person name="Banfield J.F."/>
        </authorList>
    </citation>
    <scope>NUCLEOTIDE SEQUENCE [LARGE SCALE GENOMIC DNA]</scope>
    <source>
        <strain evidence="4">WS_4</strain>
        <strain evidence="5">WS_7</strain>
    </source>
</reference>
<dbReference type="Gene3D" id="3.10.180.10">
    <property type="entry name" value="2,3-Dihydroxybiphenyl 1,2-Dioxygenase, domain 1"/>
    <property type="match status" value="1"/>
</dbReference>
<evidence type="ECO:0000256" key="1">
    <source>
        <dbReference type="ARBA" id="ARBA00009308"/>
    </source>
</evidence>
<dbReference type="InterPro" id="IPR029068">
    <property type="entry name" value="Glyas_Bleomycin-R_OHBP_Dase"/>
</dbReference>
<evidence type="ECO:0000313" key="5">
    <source>
        <dbReference type="EMBL" id="TMQ65355.1"/>
    </source>
</evidence>
<dbReference type="NCBIfam" id="TIGR03081">
    <property type="entry name" value="metmalonyl_epim"/>
    <property type="match status" value="1"/>
</dbReference>
<proteinExistence type="inferred from homology"/>
<comment type="similarity">
    <text evidence="1">Belongs to the methylmalonyl-CoA epimerase family.</text>
</comment>
<dbReference type="PANTHER" id="PTHR43048">
    <property type="entry name" value="METHYLMALONYL-COA EPIMERASE"/>
    <property type="match status" value="1"/>
</dbReference>
<dbReference type="Proteomes" id="UP000319829">
    <property type="component" value="Unassembled WGS sequence"/>
</dbReference>
<dbReference type="SUPFAM" id="SSF54593">
    <property type="entry name" value="Glyoxalase/Bleomycin resistance protein/Dihydroxybiphenyl dioxygenase"/>
    <property type="match status" value="1"/>
</dbReference>
<dbReference type="Proteomes" id="UP000317366">
    <property type="component" value="Unassembled WGS sequence"/>
</dbReference>
<dbReference type="InterPro" id="IPR051785">
    <property type="entry name" value="MMCE/EMCE_epimerase"/>
</dbReference>
<dbReference type="GO" id="GO:0046872">
    <property type="term" value="F:metal ion binding"/>
    <property type="evidence" value="ECO:0007669"/>
    <property type="project" value="UniProtKB-KW"/>
</dbReference>
<feature type="domain" description="VOC" evidence="3">
    <location>
        <begin position="6"/>
        <end position="134"/>
    </location>
</feature>
<evidence type="ECO:0000313" key="6">
    <source>
        <dbReference type="Proteomes" id="UP000317366"/>
    </source>
</evidence>
<dbReference type="InterPro" id="IPR037523">
    <property type="entry name" value="VOC_core"/>
</dbReference>
<evidence type="ECO:0000313" key="4">
    <source>
        <dbReference type="EMBL" id="TMQ53876.1"/>
    </source>
</evidence>
<dbReference type="AlphaFoldDB" id="A0A538SR84"/>
<protein>
    <submittedName>
        <fullName evidence="4">Methylmalonyl-CoA epimerase</fullName>
        <ecNumber evidence="4">5.1.99.1</ecNumber>
    </submittedName>
</protein>
<dbReference type="EC" id="5.1.99.1" evidence="4"/>
<dbReference type="InterPro" id="IPR017515">
    <property type="entry name" value="MeMalonyl-CoA_epimerase"/>
</dbReference>
<name>A0A538SR84_UNCEI</name>
<sequence length="137" mass="15131">MSPVLGLAHVGIAVRSLKSAVPLWVRAFGFQHAETTEFDSMKLRIAFLRSGSSELELLEPTEVDSPVGRFLEKRGEGIHHLSFHVPDLERALEQAAAAGLELIDRTPREGNHHTKIAFLSPRTLNGVLVELCERRGS</sequence>
<dbReference type="EMBL" id="VBOU01000079">
    <property type="protein sequence ID" value="TMQ53876.1"/>
    <property type="molecule type" value="Genomic_DNA"/>
</dbReference>
<gene>
    <name evidence="4" type="primary">mce</name>
    <name evidence="4" type="ORF">E6K74_08090</name>
    <name evidence="5" type="ORF">E6K77_02880</name>
</gene>
<keyword evidence="4" id="KW-0413">Isomerase</keyword>
<evidence type="ECO:0000256" key="2">
    <source>
        <dbReference type="ARBA" id="ARBA00022723"/>
    </source>
</evidence>
<evidence type="ECO:0000259" key="3">
    <source>
        <dbReference type="PROSITE" id="PS51819"/>
    </source>
</evidence>
<evidence type="ECO:0000313" key="7">
    <source>
        <dbReference type="Proteomes" id="UP000319829"/>
    </source>
</evidence>
<dbReference type="GO" id="GO:0046491">
    <property type="term" value="P:L-methylmalonyl-CoA metabolic process"/>
    <property type="evidence" value="ECO:0007669"/>
    <property type="project" value="TreeGrafter"/>
</dbReference>
<organism evidence="4 7">
    <name type="scientific">Eiseniibacteriota bacterium</name>
    <dbReference type="NCBI Taxonomy" id="2212470"/>
    <lineage>
        <taxon>Bacteria</taxon>
        <taxon>Candidatus Eiseniibacteriota</taxon>
    </lineage>
</organism>
<dbReference type="Pfam" id="PF13669">
    <property type="entry name" value="Glyoxalase_4"/>
    <property type="match status" value="1"/>
</dbReference>